<sequence length="532" mass="60688">MNYNYPKIDKKILEEEILSRFNQDGFLSLKDLPNPSLLKDMNRATDRIVKAINNKEKIILIGDYDVDGVVSTTLVKTFFNDIGIKLDWIIPNRFKDGYGLSPTLMPKIEGYDLAITVDNGISAITASKMCKEKNIDLIITDHHLLASETPDAYAIIDQKQEDCDFPYSEICGAQIAWYLIASLKNALNVKIDIKYYLELVSIAIIADMMPLKHINRAMVTFGIKLINQSDRPCLLAFKEHINKNILESDDIGFNIAPILNSSGRMDDASYSVDFLMSKNISEARDKLKILIDFNNKRKEIEQQITNEAISLVDKNDSVLVLAGDDWHEGVLGIISARVSRQYSKPSIILTKSENGDLKGSGRSFGDCNLFEITNECRDYLNKFGGHHSAIGLSLDYNNLDDFKNQLQEEYRKKDYQKSLFDPEIIGELEFKDINFNLINMMKKYEPYGQENIRPKFITKNINILKVDTMGKSKEHLRFAFEKDGLILTGVKFKTTEKFLNNQKVSISYTINENNFMGKTNIQLMIDKILIII</sequence>
<dbReference type="InterPro" id="IPR038763">
    <property type="entry name" value="DHH_sf"/>
</dbReference>
<dbReference type="InterPro" id="IPR003156">
    <property type="entry name" value="DHHA1_dom"/>
</dbReference>
<dbReference type="AlphaFoldDB" id="A0A1W1BCE3"/>
<feature type="domain" description="RecJ OB" evidence="8">
    <location>
        <begin position="426"/>
        <end position="526"/>
    </location>
</feature>
<evidence type="ECO:0000256" key="1">
    <source>
        <dbReference type="ARBA" id="ARBA00005915"/>
    </source>
</evidence>
<dbReference type="NCBIfam" id="TIGR00644">
    <property type="entry name" value="recJ"/>
    <property type="match status" value="1"/>
</dbReference>
<evidence type="ECO:0000259" key="8">
    <source>
        <dbReference type="Pfam" id="PF17768"/>
    </source>
</evidence>
<dbReference type="GO" id="GO:0003676">
    <property type="term" value="F:nucleic acid binding"/>
    <property type="evidence" value="ECO:0007669"/>
    <property type="project" value="InterPro"/>
</dbReference>
<keyword evidence="4 9" id="KW-0378">Hydrolase</keyword>
<name>A0A1W1BCE3_9ZZZZ</name>
<gene>
    <name evidence="9" type="ORF">MNB_SV-9-335</name>
</gene>
<proteinExistence type="inferred from homology"/>
<dbReference type="InterPro" id="IPR001667">
    <property type="entry name" value="DDH_dom"/>
</dbReference>
<dbReference type="SUPFAM" id="SSF64182">
    <property type="entry name" value="DHH phosphoesterases"/>
    <property type="match status" value="1"/>
</dbReference>
<dbReference type="PANTHER" id="PTHR30255">
    <property type="entry name" value="SINGLE-STRANDED-DNA-SPECIFIC EXONUCLEASE RECJ"/>
    <property type="match status" value="1"/>
</dbReference>
<dbReference type="Pfam" id="PF02272">
    <property type="entry name" value="DHHA1"/>
    <property type="match status" value="1"/>
</dbReference>
<evidence type="ECO:0000256" key="4">
    <source>
        <dbReference type="ARBA" id="ARBA00022801"/>
    </source>
</evidence>
<comment type="similarity">
    <text evidence="1">Belongs to the RecJ family.</text>
</comment>
<dbReference type="GO" id="GO:0006281">
    <property type="term" value="P:DNA repair"/>
    <property type="evidence" value="ECO:0007669"/>
    <property type="project" value="InterPro"/>
</dbReference>
<evidence type="ECO:0000256" key="5">
    <source>
        <dbReference type="ARBA" id="ARBA00022839"/>
    </source>
</evidence>
<dbReference type="GO" id="GO:0006310">
    <property type="term" value="P:DNA recombination"/>
    <property type="evidence" value="ECO:0007669"/>
    <property type="project" value="InterPro"/>
</dbReference>
<organism evidence="9">
    <name type="scientific">hydrothermal vent metagenome</name>
    <dbReference type="NCBI Taxonomy" id="652676"/>
    <lineage>
        <taxon>unclassified sequences</taxon>
        <taxon>metagenomes</taxon>
        <taxon>ecological metagenomes</taxon>
    </lineage>
</organism>
<feature type="domain" description="DHHA1" evidence="7">
    <location>
        <begin position="315"/>
        <end position="410"/>
    </location>
</feature>
<dbReference type="InterPro" id="IPR041122">
    <property type="entry name" value="RecJ_OB"/>
</dbReference>
<dbReference type="Gene3D" id="3.90.1640.30">
    <property type="match status" value="1"/>
</dbReference>
<evidence type="ECO:0000259" key="6">
    <source>
        <dbReference type="Pfam" id="PF01368"/>
    </source>
</evidence>
<evidence type="ECO:0000313" key="9">
    <source>
        <dbReference type="EMBL" id="SFV51182.1"/>
    </source>
</evidence>
<evidence type="ECO:0000259" key="7">
    <source>
        <dbReference type="Pfam" id="PF02272"/>
    </source>
</evidence>
<reference evidence="9" key="1">
    <citation type="submission" date="2016-10" db="EMBL/GenBank/DDBJ databases">
        <authorList>
            <person name="de Groot N.N."/>
        </authorList>
    </citation>
    <scope>NUCLEOTIDE SEQUENCE</scope>
</reference>
<dbReference type="EMBL" id="FPHG01000008">
    <property type="protein sequence ID" value="SFV51182.1"/>
    <property type="molecule type" value="Genomic_DNA"/>
</dbReference>
<protein>
    <recommendedName>
        <fullName evidence="2">Single-stranded-DNA-specific exonuclease RecJ</fullName>
    </recommendedName>
</protein>
<evidence type="ECO:0000256" key="3">
    <source>
        <dbReference type="ARBA" id="ARBA00022722"/>
    </source>
</evidence>
<keyword evidence="3" id="KW-0540">Nuclease</keyword>
<accession>A0A1W1BCE3</accession>
<feature type="domain" description="DDH" evidence="6">
    <location>
        <begin position="57"/>
        <end position="204"/>
    </location>
</feature>
<dbReference type="GO" id="GO:0008409">
    <property type="term" value="F:5'-3' exonuclease activity"/>
    <property type="evidence" value="ECO:0007669"/>
    <property type="project" value="InterPro"/>
</dbReference>
<dbReference type="Gene3D" id="3.10.310.30">
    <property type="match status" value="1"/>
</dbReference>
<dbReference type="InterPro" id="IPR051673">
    <property type="entry name" value="SSDNA_exonuclease_RecJ"/>
</dbReference>
<evidence type="ECO:0000256" key="2">
    <source>
        <dbReference type="ARBA" id="ARBA00019841"/>
    </source>
</evidence>
<dbReference type="Pfam" id="PF17768">
    <property type="entry name" value="RecJ_OB"/>
    <property type="match status" value="1"/>
</dbReference>
<dbReference type="InterPro" id="IPR004610">
    <property type="entry name" value="RecJ"/>
</dbReference>
<dbReference type="PANTHER" id="PTHR30255:SF2">
    <property type="entry name" value="SINGLE-STRANDED-DNA-SPECIFIC EXONUCLEASE RECJ"/>
    <property type="match status" value="1"/>
</dbReference>
<keyword evidence="5 9" id="KW-0269">Exonuclease</keyword>
<dbReference type="Pfam" id="PF01368">
    <property type="entry name" value="DHH"/>
    <property type="match status" value="1"/>
</dbReference>